<gene>
    <name evidence="2" type="ORF">CFD26_101216</name>
</gene>
<dbReference type="InterPro" id="IPR057326">
    <property type="entry name" value="KR_dom"/>
</dbReference>
<dbReference type="STRING" id="1245748.A0A229WTL9"/>
<dbReference type="OrthoDB" id="329835at2759"/>
<dbReference type="PANTHER" id="PTHR43775:SF29">
    <property type="entry name" value="ASPERFURANONE POLYKETIDE SYNTHASE AFOG-RELATED"/>
    <property type="match status" value="1"/>
</dbReference>
<proteinExistence type="predicted"/>
<dbReference type="Pfam" id="PF08659">
    <property type="entry name" value="KR"/>
    <property type="match status" value="2"/>
</dbReference>
<dbReference type="Gene3D" id="3.40.50.720">
    <property type="entry name" value="NAD(P)-binding Rossmann-like Domain"/>
    <property type="match status" value="3"/>
</dbReference>
<keyword evidence="3" id="KW-1185">Reference proteome</keyword>
<dbReference type="InterPro" id="IPR050091">
    <property type="entry name" value="PKS_NRPS_Biosynth_Enz"/>
</dbReference>
<dbReference type="Gene3D" id="3.90.180.10">
    <property type="entry name" value="Medium-chain alcohol dehydrogenases, catalytic domain"/>
    <property type="match status" value="1"/>
</dbReference>
<reference evidence="2 3" key="1">
    <citation type="submission" date="2018-08" db="EMBL/GenBank/DDBJ databases">
        <title>Draft genome sequences of two Aspergillus turcosus clinical strains isolated from bronchoalveolar lavage fluid: one azole-susceptible and the other azole-resistant.</title>
        <authorList>
            <person name="Parent-Michaud M."/>
            <person name="Dufresne P.J."/>
            <person name="Fournier E."/>
            <person name="Martineau C."/>
            <person name="Moreira S."/>
            <person name="Perkins V."/>
            <person name="De Repentigny L."/>
            <person name="Dufresne S.F."/>
        </authorList>
    </citation>
    <scope>NUCLEOTIDE SEQUENCE [LARGE SCALE GENOMIC DNA]</scope>
    <source>
        <strain evidence="2">HMR AF 1038</strain>
    </source>
</reference>
<dbReference type="GO" id="GO:0004312">
    <property type="term" value="F:fatty acid synthase activity"/>
    <property type="evidence" value="ECO:0007669"/>
    <property type="project" value="TreeGrafter"/>
</dbReference>
<dbReference type="InterPro" id="IPR013968">
    <property type="entry name" value="PKS_KR"/>
</dbReference>
<comment type="caution">
    <text evidence="2">The sequence shown here is derived from an EMBL/GenBank/DDBJ whole genome shotgun (WGS) entry which is preliminary data.</text>
</comment>
<organism evidence="2 3">
    <name type="scientific">Aspergillus turcosus</name>
    <dbReference type="NCBI Taxonomy" id="1245748"/>
    <lineage>
        <taxon>Eukaryota</taxon>
        <taxon>Fungi</taxon>
        <taxon>Dikarya</taxon>
        <taxon>Ascomycota</taxon>
        <taxon>Pezizomycotina</taxon>
        <taxon>Eurotiomycetes</taxon>
        <taxon>Eurotiomycetidae</taxon>
        <taxon>Eurotiales</taxon>
        <taxon>Aspergillaceae</taxon>
        <taxon>Aspergillus</taxon>
        <taxon>Aspergillus subgen. Fumigati</taxon>
    </lineage>
</organism>
<name>A0A229WTL9_9EURO</name>
<dbReference type="GO" id="GO:0044550">
    <property type="term" value="P:secondary metabolite biosynthetic process"/>
    <property type="evidence" value="ECO:0007669"/>
    <property type="project" value="TreeGrafter"/>
</dbReference>
<evidence type="ECO:0000313" key="2">
    <source>
        <dbReference type="EMBL" id="RLL95902.1"/>
    </source>
</evidence>
<dbReference type="InterPro" id="IPR036291">
    <property type="entry name" value="NAD(P)-bd_dom_sf"/>
</dbReference>
<evidence type="ECO:0000313" key="3">
    <source>
        <dbReference type="Proteomes" id="UP000215289"/>
    </source>
</evidence>
<accession>A0A229WTL9</accession>
<dbReference type="SMART" id="SM00822">
    <property type="entry name" value="PKS_KR"/>
    <property type="match status" value="1"/>
</dbReference>
<dbReference type="SUPFAM" id="SSF51735">
    <property type="entry name" value="NAD(P)-binding Rossmann-fold domains"/>
    <property type="match status" value="1"/>
</dbReference>
<sequence length="243" mass="27093">MMELTNTQPNKSYCGVNLIDFENNPTPRAVALFQAVAGLMKDRVIKPVAPIQLFSFSKIEKAFRYMQQANTWITPEATYVLAGGLGGICREIGRWLAEKGAKHLVFLSRSAATGEANIAFIKNLRETVFWRSVGGKVFYQCVDVLRAMVLRDTLFDGMTVDHLRTTVGPKDLDFFVMLSSLAGVMGHRGQGNYGAGNIFSDLHALMAIAMEGTSAHPPQVMCGLPTNEYSESWYWIWRRRANC</sequence>
<dbReference type="EMBL" id="NIDN02000132">
    <property type="protein sequence ID" value="RLL95902.1"/>
    <property type="molecule type" value="Genomic_DNA"/>
</dbReference>
<feature type="domain" description="Ketoreductase" evidence="1">
    <location>
        <begin position="77"/>
        <end position="216"/>
    </location>
</feature>
<dbReference type="Proteomes" id="UP000215289">
    <property type="component" value="Unassembled WGS sequence"/>
</dbReference>
<protein>
    <recommendedName>
        <fullName evidence="1">Ketoreductase domain-containing protein</fullName>
    </recommendedName>
</protein>
<dbReference type="AlphaFoldDB" id="A0A229WTL9"/>
<dbReference type="GO" id="GO:0006633">
    <property type="term" value="P:fatty acid biosynthetic process"/>
    <property type="evidence" value="ECO:0007669"/>
    <property type="project" value="TreeGrafter"/>
</dbReference>
<evidence type="ECO:0000259" key="1">
    <source>
        <dbReference type="SMART" id="SM00822"/>
    </source>
</evidence>
<dbReference type="PANTHER" id="PTHR43775">
    <property type="entry name" value="FATTY ACID SYNTHASE"/>
    <property type="match status" value="1"/>
</dbReference>